<comment type="caution">
    <text evidence="2">The sequence shown here is derived from an EMBL/GenBank/DDBJ whole genome shotgun (WGS) entry which is preliminary data.</text>
</comment>
<protein>
    <submittedName>
        <fullName evidence="2">Uncharacterized protein</fullName>
    </submittedName>
</protein>
<dbReference type="Proteomes" id="UP000266723">
    <property type="component" value="Unassembled WGS sequence"/>
</dbReference>
<name>A0ABQ7APN3_BRACR</name>
<gene>
    <name evidence="2" type="ORF">DY000_02061611</name>
</gene>
<feature type="transmembrane region" description="Helical" evidence="1">
    <location>
        <begin position="93"/>
        <end position="117"/>
    </location>
</feature>
<evidence type="ECO:0000313" key="2">
    <source>
        <dbReference type="EMBL" id="KAF3516117.1"/>
    </source>
</evidence>
<evidence type="ECO:0000313" key="3">
    <source>
        <dbReference type="Proteomes" id="UP000266723"/>
    </source>
</evidence>
<dbReference type="EMBL" id="QGKV02001556">
    <property type="protein sequence ID" value="KAF3516117.1"/>
    <property type="molecule type" value="Genomic_DNA"/>
</dbReference>
<organism evidence="2 3">
    <name type="scientific">Brassica cretica</name>
    <name type="common">Mustard</name>
    <dbReference type="NCBI Taxonomy" id="69181"/>
    <lineage>
        <taxon>Eukaryota</taxon>
        <taxon>Viridiplantae</taxon>
        <taxon>Streptophyta</taxon>
        <taxon>Embryophyta</taxon>
        <taxon>Tracheophyta</taxon>
        <taxon>Spermatophyta</taxon>
        <taxon>Magnoliopsida</taxon>
        <taxon>eudicotyledons</taxon>
        <taxon>Gunneridae</taxon>
        <taxon>Pentapetalae</taxon>
        <taxon>rosids</taxon>
        <taxon>malvids</taxon>
        <taxon>Brassicales</taxon>
        <taxon>Brassicaceae</taxon>
        <taxon>Brassiceae</taxon>
        <taxon>Brassica</taxon>
    </lineage>
</organism>
<keyword evidence="1" id="KW-0812">Transmembrane</keyword>
<evidence type="ECO:0000256" key="1">
    <source>
        <dbReference type="SAM" id="Phobius"/>
    </source>
</evidence>
<keyword evidence="1" id="KW-0472">Membrane</keyword>
<keyword evidence="3" id="KW-1185">Reference proteome</keyword>
<sequence length="118" mass="13003">MTNRENGEEFSNLSEICRNFRTKIDHRQILDLVLLFKPKFLKPPRLISLHCHYATPSTAVTSHSTATVTASFISYIGTIAHYTGNRVPYTGTVALYASTVALYAVTVTFYAGTVALAS</sequence>
<reference evidence="2 3" key="1">
    <citation type="journal article" date="2020" name="BMC Genomics">
        <title>Intraspecific diversification of the crop wild relative Brassica cretica Lam. using demographic model selection.</title>
        <authorList>
            <person name="Kioukis A."/>
            <person name="Michalopoulou V.A."/>
            <person name="Briers L."/>
            <person name="Pirintsos S."/>
            <person name="Studholme D.J."/>
            <person name="Pavlidis P."/>
            <person name="Sarris P.F."/>
        </authorList>
    </citation>
    <scope>NUCLEOTIDE SEQUENCE [LARGE SCALE GENOMIC DNA]</scope>
    <source>
        <strain evidence="3">cv. PFS-1207/04</strain>
    </source>
</reference>
<accession>A0ABQ7APN3</accession>
<keyword evidence="1" id="KW-1133">Transmembrane helix</keyword>
<proteinExistence type="predicted"/>